<dbReference type="RefSeq" id="WP_068365102.1">
    <property type="nucleotide sequence ID" value="NZ_FOJN01000013.1"/>
</dbReference>
<gene>
    <name evidence="2" type="ORF">SAMN05444374_11326</name>
</gene>
<reference evidence="2 3" key="1">
    <citation type="submission" date="2016-10" db="EMBL/GenBank/DDBJ databases">
        <authorList>
            <person name="de Groot N.N."/>
        </authorList>
    </citation>
    <scope>NUCLEOTIDE SEQUENCE [LARGE SCALE GENOMIC DNA]</scope>
    <source>
        <strain evidence="2 3">DSM 44908</strain>
    </source>
</reference>
<organism evidence="2 3">
    <name type="scientific">Rhodococcoides kroppenstedtii</name>
    <dbReference type="NCBI Taxonomy" id="293050"/>
    <lineage>
        <taxon>Bacteria</taxon>
        <taxon>Bacillati</taxon>
        <taxon>Actinomycetota</taxon>
        <taxon>Actinomycetes</taxon>
        <taxon>Mycobacteriales</taxon>
        <taxon>Nocardiaceae</taxon>
        <taxon>Rhodococcoides</taxon>
    </lineage>
</organism>
<dbReference type="CDD" id="cd11528">
    <property type="entry name" value="NTP-PPase_MazG_Nterm"/>
    <property type="match status" value="1"/>
</dbReference>
<accession>A0A1I0U447</accession>
<dbReference type="SUPFAM" id="SSF101386">
    <property type="entry name" value="all-alpha NTP pyrophosphatases"/>
    <property type="match status" value="1"/>
</dbReference>
<dbReference type="Gene3D" id="1.10.287.1080">
    <property type="entry name" value="MazG-like"/>
    <property type="match status" value="1"/>
</dbReference>
<dbReference type="GO" id="GO:0046047">
    <property type="term" value="P:TTP catabolic process"/>
    <property type="evidence" value="ECO:0007669"/>
    <property type="project" value="TreeGrafter"/>
</dbReference>
<dbReference type="InterPro" id="IPR011551">
    <property type="entry name" value="NTP_PyrPHydrolase_MazG"/>
</dbReference>
<dbReference type="GO" id="GO:0046076">
    <property type="term" value="P:dTTP catabolic process"/>
    <property type="evidence" value="ECO:0007669"/>
    <property type="project" value="TreeGrafter"/>
</dbReference>
<dbReference type="InterPro" id="IPR048015">
    <property type="entry name" value="NTP-PPase_MazG-like_N"/>
</dbReference>
<dbReference type="PANTHER" id="PTHR30522:SF0">
    <property type="entry name" value="NUCLEOSIDE TRIPHOSPHATE PYROPHOSPHOHYDROLASE"/>
    <property type="match status" value="1"/>
</dbReference>
<dbReference type="GO" id="GO:0046052">
    <property type="term" value="P:UTP catabolic process"/>
    <property type="evidence" value="ECO:0007669"/>
    <property type="project" value="TreeGrafter"/>
</dbReference>
<keyword evidence="2" id="KW-0378">Hydrolase</keyword>
<dbReference type="PANTHER" id="PTHR30522">
    <property type="entry name" value="NUCLEOSIDE TRIPHOSPHATE PYROPHOSPHOHYDROLASE"/>
    <property type="match status" value="1"/>
</dbReference>
<dbReference type="AlphaFoldDB" id="A0A1I0U447"/>
<proteinExistence type="predicted"/>
<evidence type="ECO:0000259" key="1">
    <source>
        <dbReference type="Pfam" id="PF03819"/>
    </source>
</evidence>
<name>A0A1I0U447_9NOCA</name>
<dbReference type="EMBL" id="FOJN01000013">
    <property type="protein sequence ID" value="SFA58778.1"/>
    <property type="molecule type" value="Genomic_DNA"/>
</dbReference>
<evidence type="ECO:0000313" key="2">
    <source>
        <dbReference type="EMBL" id="SFA58778.1"/>
    </source>
</evidence>
<dbReference type="OrthoDB" id="9808939at2"/>
<dbReference type="Proteomes" id="UP000182054">
    <property type="component" value="Unassembled WGS sequence"/>
</dbReference>
<dbReference type="InterPro" id="IPR004518">
    <property type="entry name" value="MazG-like_dom"/>
</dbReference>
<dbReference type="GO" id="GO:0046061">
    <property type="term" value="P:dATP catabolic process"/>
    <property type="evidence" value="ECO:0007669"/>
    <property type="project" value="TreeGrafter"/>
</dbReference>
<dbReference type="Pfam" id="PF03819">
    <property type="entry name" value="MazG"/>
    <property type="match status" value="1"/>
</dbReference>
<feature type="domain" description="NTP pyrophosphohydrolase MazG-like" evidence="1">
    <location>
        <begin position="111"/>
        <end position="185"/>
    </location>
</feature>
<dbReference type="GO" id="GO:0047429">
    <property type="term" value="F:nucleoside triphosphate diphosphatase activity"/>
    <property type="evidence" value="ECO:0007669"/>
    <property type="project" value="TreeGrafter"/>
</dbReference>
<protein>
    <submittedName>
        <fullName evidence="2">XTP/dITP diphosphohydrolase</fullName>
    </submittedName>
</protein>
<dbReference type="GO" id="GO:0046081">
    <property type="term" value="P:dUTP catabolic process"/>
    <property type="evidence" value="ECO:0007669"/>
    <property type="project" value="TreeGrafter"/>
</dbReference>
<dbReference type="GeneID" id="85486922"/>
<evidence type="ECO:0000313" key="3">
    <source>
        <dbReference type="Proteomes" id="UP000182054"/>
    </source>
</evidence>
<sequence length="319" mass="34535">MTVLLLDPLRPTLVPVQAIALLNQPVGFTEEVPVSVRWRLAAHTSTTPDDRPEVLVSTSRDNPDVRERIDRGEDVVEARDRPTAERRTGALAEAVDVMDRLRTLGGWEATQTHDSLRTYLLEETYELLDAIESGDAVAVREELGDLLLQVLFHARIAADAESDAFDIEDVAATLVAKLTHRSPHLSDTSGAPVDIAAQERAWEERKAAEKVRGSCLDGVAFGQPALALAQQVTTRAVRAGLPTELVPEDVLAVRIDVSPDHGGDSAEDGLRRRVTAFAADVRAAERAAAMDGLRPTDLDGPAWTKYWPGDVPGHGVSGE</sequence>
<dbReference type="GO" id="GO:0006203">
    <property type="term" value="P:dGTP catabolic process"/>
    <property type="evidence" value="ECO:0007669"/>
    <property type="project" value="TreeGrafter"/>
</dbReference>